<keyword evidence="1" id="KW-0472">Membrane</keyword>
<evidence type="ECO:0000313" key="3">
    <source>
        <dbReference type="Proteomes" id="UP000012960"/>
    </source>
</evidence>
<protein>
    <recommendedName>
        <fullName evidence="4">4Fe-4S ferredoxin-type domain-containing protein</fullName>
    </recommendedName>
</protein>
<keyword evidence="1" id="KW-1133">Transmembrane helix</keyword>
<evidence type="ECO:0000256" key="1">
    <source>
        <dbReference type="SAM" id="Phobius"/>
    </source>
</evidence>
<accession>A0A804U649</accession>
<dbReference type="EnsemblPlants" id="mito3_t00040.1">
    <property type="protein sequence ID" value="mito3_p00040.1"/>
    <property type="gene ID" value="mito3_g00040"/>
</dbReference>
<feature type="transmembrane region" description="Helical" evidence="1">
    <location>
        <begin position="65"/>
        <end position="84"/>
    </location>
</feature>
<dbReference type="Proteomes" id="UP000012960">
    <property type="component" value="Unplaced"/>
</dbReference>
<dbReference type="InParanoid" id="A0A804U649"/>
<evidence type="ECO:0008006" key="4">
    <source>
        <dbReference type="Google" id="ProtNLM"/>
    </source>
</evidence>
<name>A0A804U649_MUSAM</name>
<dbReference type="Gramene" id="mito3_t00040.1">
    <property type="protein sequence ID" value="mito3_p00040.1"/>
    <property type="gene ID" value="mito3_g00040"/>
</dbReference>
<dbReference type="AlphaFoldDB" id="A0A804U649"/>
<keyword evidence="3" id="KW-1185">Reference proteome</keyword>
<evidence type="ECO:0000313" key="2">
    <source>
        <dbReference type="EnsemblPlants" id="mito3_p00040.1"/>
    </source>
</evidence>
<proteinExistence type="predicted"/>
<reference evidence="2" key="1">
    <citation type="submission" date="2021-05" db="UniProtKB">
        <authorList>
            <consortium name="EnsemblPlants"/>
        </authorList>
    </citation>
    <scope>IDENTIFICATION</scope>
    <source>
        <strain evidence="2">subsp. malaccensis</strain>
    </source>
</reference>
<sequence length="111" mass="12733">MIPWDGCKAKQIASSPRTEDSMGCQRCESACPTSLESVLLYGMKQKLAAWEMGDWNFRLGIDNTLLVNYIPFALLCTLLLAWPVTRNKRLFYFLITHKSRQEIPPSHPFPK</sequence>
<dbReference type="Gene3D" id="3.30.70.20">
    <property type="match status" value="1"/>
</dbReference>
<organism evidence="2 3">
    <name type="scientific">Musa acuminata subsp. malaccensis</name>
    <name type="common">Wild banana</name>
    <name type="synonym">Musa malaccensis</name>
    <dbReference type="NCBI Taxonomy" id="214687"/>
    <lineage>
        <taxon>Eukaryota</taxon>
        <taxon>Viridiplantae</taxon>
        <taxon>Streptophyta</taxon>
        <taxon>Embryophyta</taxon>
        <taxon>Tracheophyta</taxon>
        <taxon>Spermatophyta</taxon>
        <taxon>Magnoliopsida</taxon>
        <taxon>Liliopsida</taxon>
        <taxon>Zingiberales</taxon>
        <taxon>Musaceae</taxon>
        <taxon>Musa</taxon>
    </lineage>
</organism>
<keyword evidence="1" id="KW-0812">Transmembrane</keyword>